<dbReference type="SUPFAM" id="SSF55874">
    <property type="entry name" value="ATPase domain of HSP90 chaperone/DNA topoisomerase II/histidine kinase"/>
    <property type="match status" value="1"/>
</dbReference>
<dbReference type="RefSeq" id="WP_055285315.1">
    <property type="nucleotide sequence ID" value="NZ_CYYP01000002.1"/>
</dbReference>
<accession>A0A173XHE2</accession>
<dbReference type="CDD" id="cd16935">
    <property type="entry name" value="HATPase_AgrC-ComD-like"/>
    <property type="match status" value="1"/>
</dbReference>
<keyword evidence="1" id="KW-0812">Transmembrane</keyword>
<proteinExistence type="predicted"/>
<name>A0A173XHE2_9ACTN</name>
<evidence type="ECO:0000313" key="4">
    <source>
        <dbReference type="Proteomes" id="UP000095468"/>
    </source>
</evidence>
<dbReference type="AlphaFoldDB" id="A0A173XHE2"/>
<feature type="transmembrane region" description="Helical" evidence="1">
    <location>
        <begin position="89"/>
        <end position="114"/>
    </location>
</feature>
<evidence type="ECO:0000256" key="1">
    <source>
        <dbReference type="SAM" id="Phobius"/>
    </source>
</evidence>
<keyword evidence="1" id="KW-0472">Membrane</keyword>
<feature type="transmembrane region" description="Helical" evidence="1">
    <location>
        <begin position="148"/>
        <end position="169"/>
    </location>
</feature>
<feature type="transmembrane region" description="Helical" evidence="1">
    <location>
        <begin position="63"/>
        <end position="82"/>
    </location>
</feature>
<feature type="domain" description="Sensor histidine kinase NatK-like C-terminal" evidence="2">
    <location>
        <begin position="328"/>
        <end position="422"/>
    </location>
</feature>
<dbReference type="EMBL" id="CYYP01000002">
    <property type="protein sequence ID" value="CUN51282.1"/>
    <property type="molecule type" value="Genomic_DNA"/>
</dbReference>
<gene>
    <name evidence="3" type="ORF">ERS852381_00312</name>
</gene>
<dbReference type="InterPro" id="IPR036890">
    <property type="entry name" value="HATPase_C_sf"/>
</dbReference>
<dbReference type="Pfam" id="PF14501">
    <property type="entry name" value="HATPase_c_5"/>
    <property type="match status" value="1"/>
</dbReference>
<reference evidence="3 4" key="1">
    <citation type="submission" date="2015-09" db="EMBL/GenBank/DDBJ databases">
        <authorList>
            <consortium name="Pathogen Informatics"/>
        </authorList>
    </citation>
    <scope>NUCLEOTIDE SEQUENCE [LARGE SCALE GENOMIC DNA]</scope>
    <source>
        <strain evidence="3 4">2789STDY5608823</strain>
    </source>
</reference>
<organism evidence="3 4">
    <name type="scientific">Collinsella aerofaciens</name>
    <dbReference type="NCBI Taxonomy" id="74426"/>
    <lineage>
        <taxon>Bacteria</taxon>
        <taxon>Bacillati</taxon>
        <taxon>Actinomycetota</taxon>
        <taxon>Coriobacteriia</taxon>
        <taxon>Coriobacteriales</taxon>
        <taxon>Coriobacteriaceae</taxon>
        <taxon>Collinsella</taxon>
    </lineage>
</organism>
<feature type="transmembrane region" description="Helical" evidence="1">
    <location>
        <begin position="189"/>
        <end position="207"/>
    </location>
</feature>
<dbReference type="Gene3D" id="3.30.565.10">
    <property type="entry name" value="Histidine kinase-like ATPase, C-terminal domain"/>
    <property type="match status" value="1"/>
</dbReference>
<evidence type="ECO:0000259" key="2">
    <source>
        <dbReference type="Pfam" id="PF14501"/>
    </source>
</evidence>
<sequence>MVSSVEMVLWAIHHATTLLFGIFASAALCGIEINRRHALELVLVGAVTGCAFGLANAVGGELFARQVYPLVVHLPLVIYLCARYRLSPLLAVLGITSAYLSCQFSNWMGIAAFAATDSQIAYYLARIATTLAVFAVLLHWAGDIGPRLAIKSTTELGILLILPLVYYVFDYATNVYTTLFHSGSVVTVEFLAFALCAFYLMFLAVYLREYEEKETAERERWMLETRDSAAIKELEAWRQSGRELSILRHDMRHFLRGLAALIEEGHTDEALDRIDELCEAGDRTAVRRFCANETVNIALSSFNSDINRNGITANLRAAVPETIHVGDADLFSVLSNALENAITAASAAPQGKRFVDFDLRLEDGQLLLLVSNTFDRAPRMVDGMPVAGHTGHGFGTRSIKLAVERMNGNCQFRINGDRFELRAVM</sequence>
<feature type="transmembrane region" description="Helical" evidence="1">
    <location>
        <begin position="12"/>
        <end position="31"/>
    </location>
</feature>
<feature type="transmembrane region" description="Helical" evidence="1">
    <location>
        <begin position="38"/>
        <end position="57"/>
    </location>
</feature>
<protein>
    <recommendedName>
        <fullName evidence="2">Sensor histidine kinase NatK-like C-terminal domain-containing protein</fullName>
    </recommendedName>
</protein>
<evidence type="ECO:0000313" key="3">
    <source>
        <dbReference type="EMBL" id="CUN51282.1"/>
    </source>
</evidence>
<keyword evidence="1" id="KW-1133">Transmembrane helix</keyword>
<feature type="transmembrane region" description="Helical" evidence="1">
    <location>
        <begin position="120"/>
        <end position="141"/>
    </location>
</feature>
<dbReference type="Proteomes" id="UP000095468">
    <property type="component" value="Unassembled WGS sequence"/>
</dbReference>
<dbReference type="InterPro" id="IPR032834">
    <property type="entry name" value="NatK-like_C"/>
</dbReference>